<feature type="chain" id="PRO_5013243365" evidence="3">
    <location>
        <begin position="16"/>
        <end position="117"/>
    </location>
</feature>
<organism evidence="5">
    <name type="scientific">Aureococcus anophagefferens</name>
    <name type="common">Harmful bloom alga</name>
    <dbReference type="NCBI Taxonomy" id="44056"/>
    <lineage>
        <taxon>Eukaryota</taxon>
        <taxon>Sar</taxon>
        <taxon>Stramenopiles</taxon>
        <taxon>Ochrophyta</taxon>
        <taxon>Pelagophyceae</taxon>
        <taxon>Pelagomonadales</taxon>
        <taxon>Pelagomonadaceae</taxon>
        <taxon>Aureococcus</taxon>
    </lineage>
</organism>
<protein>
    <submittedName>
        <fullName evidence="4">Uncharacterized protein</fullName>
    </submittedName>
</protein>
<feature type="compositionally biased region" description="Low complexity" evidence="1">
    <location>
        <begin position="19"/>
        <end position="33"/>
    </location>
</feature>
<evidence type="ECO:0000256" key="1">
    <source>
        <dbReference type="SAM" id="MobiDB-lite"/>
    </source>
</evidence>
<proteinExistence type="predicted"/>
<keyword evidence="2" id="KW-1133">Transmembrane helix</keyword>
<dbReference type="InParanoid" id="F0Y733"/>
<sequence length="117" mass="12236">MKLVGLFIFAPMALAFRAGPAARRATPRRVSPPGLAGPASRPELGAIAAGKSSPSAADGEKPAYIFNLVASLFFSTFALIALLPTLPPVPMAQQAPKTRQAERAALVRTLLDKKGIQ</sequence>
<feature type="signal peptide" evidence="3">
    <location>
        <begin position="1"/>
        <end position="15"/>
    </location>
</feature>
<keyword evidence="5" id="KW-1185">Reference proteome</keyword>
<evidence type="ECO:0000313" key="4">
    <source>
        <dbReference type="EMBL" id="EGB09309.1"/>
    </source>
</evidence>
<keyword evidence="2" id="KW-0472">Membrane</keyword>
<dbReference type="KEGG" id="aaf:AURANDRAFT_63402"/>
<reference evidence="4 5" key="1">
    <citation type="journal article" date="2011" name="Proc. Natl. Acad. Sci. U.S.A.">
        <title>Niche of harmful alga Aureococcus anophagefferens revealed through ecogenomics.</title>
        <authorList>
            <person name="Gobler C.J."/>
            <person name="Berry D.L."/>
            <person name="Dyhrman S.T."/>
            <person name="Wilhelm S.W."/>
            <person name="Salamov A."/>
            <person name="Lobanov A.V."/>
            <person name="Zhang Y."/>
            <person name="Collier J.L."/>
            <person name="Wurch L.L."/>
            <person name="Kustka A.B."/>
            <person name="Dill B.D."/>
            <person name="Shah M."/>
            <person name="VerBerkmoes N.C."/>
            <person name="Kuo A."/>
            <person name="Terry A."/>
            <person name="Pangilinan J."/>
            <person name="Lindquist E.A."/>
            <person name="Lucas S."/>
            <person name="Paulsen I.T."/>
            <person name="Hattenrath-Lehmann T.K."/>
            <person name="Talmage S.C."/>
            <person name="Walker E.A."/>
            <person name="Koch F."/>
            <person name="Burson A.M."/>
            <person name="Marcoval M.A."/>
            <person name="Tang Y.Z."/>
            <person name="Lecleir G.R."/>
            <person name="Coyne K.J."/>
            <person name="Berg G.M."/>
            <person name="Bertrand E.M."/>
            <person name="Saito M.A."/>
            <person name="Gladyshev V.N."/>
            <person name="Grigoriev I.V."/>
        </authorList>
    </citation>
    <scope>NUCLEOTIDE SEQUENCE [LARGE SCALE GENOMIC DNA]</scope>
    <source>
        <strain evidence="5">CCMP 1984</strain>
    </source>
</reference>
<name>F0Y733_AURAN</name>
<dbReference type="GeneID" id="20224315"/>
<feature type="transmembrane region" description="Helical" evidence="2">
    <location>
        <begin position="63"/>
        <end position="83"/>
    </location>
</feature>
<gene>
    <name evidence="4" type="ORF">AURANDRAFT_63402</name>
</gene>
<evidence type="ECO:0000256" key="2">
    <source>
        <dbReference type="SAM" id="Phobius"/>
    </source>
</evidence>
<dbReference type="EMBL" id="GL833126">
    <property type="protein sequence ID" value="EGB09309.1"/>
    <property type="molecule type" value="Genomic_DNA"/>
</dbReference>
<feature type="region of interest" description="Disordered" evidence="1">
    <location>
        <begin position="19"/>
        <end position="57"/>
    </location>
</feature>
<keyword evidence="2" id="KW-0812">Transmembrane</keyword>
<dbReference type="AlphaFoldDB" id="F0Y733"/>
<evidence type="ECO:0000256" key="3">
    <source>
        <dbReference type="SAM" id="SignalP"/>
    </source>
</evidence>
<evidence type="ECO:0000313" key="5">
    <source>
        <dbReference type="Proteomes" id="UP000002729"/>
    </source>
</evidence>
<keyword evidence="3" id="KW-0732">Signal</keyword>
<dbReference type="RefSeq" id="XP_009036406.1">
    <property type="nucleotide sequence ID" value="XM_009038158.1"/>
</dbReference>
<dbReference type="Proteomes" id="UP000002729">
    <property type="component" value="Unassembled WGS sequence"/>
</dbReference>
<accession>F0Y733</accession>